<reference evidence="1" key="2">
    <citation type="submission" date="2020-11" db="EMBL/GenBank/DDBJ databases">
        <authorList>
            <consortium name="DOE Joint Genome Institute"/>
            <person name="Kuo A."/>
            <person name="Miyauchi S."/>
            <person name="Kiss E."/>
            <person name="Drula E."/>
            <person name="Kohler A."/>
            <person name="Sanchez-Garcia M."/>
            <person name="Andreopoulos B."/>
            <person name="Barry K.W."/>
            <person name="Bonito G."/>
            <person name="Buee M."/>
            <person name="Carver A."/>
            <person name="Chen C."/>
            <person name="Cichocki N."/>
            <person name="Clum A."/>
            <person name="Culley D."/>
            <person name="Crous P.W."/>
            <person name="Fauchery L."/>
            <person name="Girlanda M."/>
            <person name="Hayes R."/>
            <person name="Keri Z."/>
            <person name="Labutti K."/>
            <person name="Lipzen A."/>
            <person name="Lombard V."/>
            <person name="Magnuson J."/>
            <person name="Maillard F."/>
            <person name="Morin E."/>
            <person name="Murat C."/>
            <person name="Nolan M."/>
            <person name="Ohm R."/>
            <person name="Pangilinan J."/>
            <person name="Pereira M."/>
            <person name="Perotto S."/>
            <person name="Peter M."/>
            <person name="Riley R."/>
            <person name="Sitrit Y."/>
            <person name="Stielow B."/>
            <person name="Szollosi G."/>
            <person name="Zifcakova L."/>
            <person name="Stursova M."/>
            <person name="Spatafora J.W."/>
            <person name="Tedersoo L."/>
            <person name="Vaario L.-M."/>
            <person name="Yamada A."/>
            <person name="Yan M."/>
            <person name="Wang P."/>
            <person name="Xu J."/>
            <person name="Bruns T."/>
            <person name="Baldrian P."/>
            <person name="Vilgalys R."/>
            <person name="Henrissat B."/>
            <person name="Grigoriev I.V."/>
            <person name="Hibbett D."/>
            <person name="Nagy L.G."/>
            <person name="Martin F.M."/>
        </authorList>
    </citation>
    <scope>NUCLEOTIDE SEQUENCE</scope>
    <source>
        <strain evidence="1">UH-Tt-Lm1</strain>
    </source>
</reference>
<name>A0A9P6HP29_9AGAM</name>
<dbReference type="EMBL" id="WIUZ02000002">
    <property type="protein sequence ID" value="KAF9791112.1"/>
    <property type="molecule type" value="Genomic_DNA"/>
</dbReference>
<protein>
    <submittedName>
        <fullName evidence="1">Uncharacterized protein</fullName>
    </submittedName>
</protein>
<reference evidence="1" key="1">
    <citation type="journal article" date="2020" name="Nat. Commun.">
        <title>Large-scale genome sequencing of mycorrhizal fungi provides insights into the early evolution of symbiotic traits.</title>
        <authorList>
            <person name="Miyauchi S."/>
            <person name="Kiss E."/>
            <person name="Kuo A."/>
            <person name="Drula E."/>
            <person name="Kohler A."/>
            <person name="Sanchez-Garcia M."/>
            <person name="Morin E."/>
            <person name="Andreopoulos B."/>
            <person name="Barry K.W."/>
            <person name="Bonito G."/>
            <person name="Buee M."/>
            <person name="Carver A."/>
            <person name="Chen C."/>
            <person name="Cichocki N."/>
            <person name="Clum A."/>
            <person name="Culley D."/>
            <person name="Crous P.W."/>
            <person name="Fauchery L."/>
            <person name="Girlanda M."/>
            <person name="Hayes R.D."/>
            <person name="Keri Z."/>
            <person name="LaButti K."/>
            <person name="Lipzen A."/>
            <person name="Lombard V."/>
            <person name="Magnuson J."/>
            <person name="Maillard F."/>
            <person name="Murat C."/>
            <person name="Nolan M."/>
            <person name="Ohm R.A."/>
            <person name="Pangilinan J."/>
            <person name="Pereira M.F."/>
            <person name="Perotto S."/>
            <person name="Peter M."/>
            <person name="Pfister S."/>
            <person name="Riley R."/>
            <person name="Sitrit Y."/>
            <person name="Stielow J.B."/>
            <person name="Szollosi G."/>
            <person name="Zifcakova L."/>
            <person name="Stursova M."/>
            <person name="Spatafora J.W."/>
            <person name="Tedersoo L."/>
            <person name="Vaario L.M."/>
            <person name="Yamada A."/>
            <person name="Yan M."/>
            <person name="Wang P."/>
            <person name="Xu J."/>
            <person name="Bruns T."/>
            <person name="Baldrian P."/>
            <person name="Vilgalys R."/>
            <person name="Dunand C."/>
            <person name="Henrissat B."/>
            <person name="Grigoriev I.V."/>
            <person name="Hibbett D."/>
            <person name="Nagy L.G."/>
            <person name="Martin F.M."/>
        </authorList>
    </citation>
    <scope>NUCLEOTIDE SEQUENCE</scope>
    <source>
        <strain evidence="1">UH-Tt-Lm1</strain>
    </source>
</reference>
<keyword evidence="2" id="KW-1185">Reference proteome</keyword>
<dbReference type="Proteomes" id="UP000736335">
    <property type="component" value="Unassembled WGS sequence"/>
</dbReference>
<proteinExistence type="predicted"/>
<evidence type="ECO:0000313" key="2">
    <source>
        <dbReference type="Proteomes" id="UP000736335"/>
    </source>
</evidence>
<gene>
    <name evidence="1" type="ORF">BJ322DRAFT_1017687</name>
</gene>
<evidence type="ECO:0000313" key="1">
    <source>
        <dbReference type="EMBL" id="KAF9791112.1"/>
    </source>
</evidence>
<dbReference type="AlphaFoldDB" id="A0A9P6HP29"/>
<organism evidence="1 2">
    <name type="scientific">Thelephora terrestris</name>
    <dbReference type="NCBI Taxonomy" id="56493"/>
    <lineage>
        <taxon>Eukaryota</taxon>
        <taxon>Fungi</taxon>
        <taxon>Dikarya</taxon>
        <taxon>Basidiomycota</taxon>
        <taxon>Agaricomycotina</taxon>
        <taxon>Agaricomycetes</taxon>
        <taxon>Thelephorales</taxon>
        <taxon>Thelephoraceae</taxon>
        <taxon>Thelephora</taxon>
    </lineage>
</organism>
<accession>A0A9P6HP29</accession>
<sequence>MSMRACGMGHDCVFHLLSIPFSLGTGHSAKNKQEKWCHSCWRPTCAGDALILQESRKRGVDSLQPFRLIQFLGAKDLDAFDIQKVALDITYFNKQVTSEEVFVGPLESVSAQKDGPTQGRALRRERSVGGVLDRFRLIICT</sequence>
<comment type="caution">
    <text evidence="1">The sequence shown here is derived from an EMBL/GenBank/DDBJ whole genome shotgun (WGS) entry which is preliminary data.</text>
</comment>